<dbReference type="Proteomes" id="UP001218218">
    <property type="component" value="Unassembled WGS sequence"/>
</dbReference>
<dbReference type="AlphaFoldDB" id="A0AAD7ELR2"/>
<name>A0AAD7ELR2_9AGAR</name>
<keyword evidence="1" id="KW-0732">Signal</keyword>
<dbReference type="EMBL" id="JARIHO010000033">
    <property type="protein sequence ID" value="KAJ7334019.1"/>
    <property type="molecule type" value="Genomic_DNA"/>
</dbReference>
<sequence>MIILSAALALSALILPTLAATSWIVPGAVWLDTSGNKIDAHGGMIIKPGSVWYWIGYSVNDGITPVIYSSEDLLNWDNRGIANSIKQMWRPKLIIAGGRFNIFGQVNRLTQGMTATAITGPYTLYGSGMSIPPDALTYSDCGPFVDTDGQIYWITSADHNTLSINHVTNTSNPTLSTRVASLALGAFEGPALFKVGSIYFLIVSSKTGWRPNPDKVFWATSLAGPWSGGTDVAPEGNNTYNSQSTYVAPVIGSSQTTYIFMGDAWDSTGSAASNYMWAPLSVSTSAHTATIQYFPFWKVNPTTGVVTTSSTGKRYEAEDAEMAGRAGKSNLSLGIVTDCSSCVSKRAVHRVDDGSTVTFAGVEGLGNGERQWVALHYTVNNATGGDAYVYVNDEKMNVRDLNVRAGLHHVVPISVVLQKSNNITFAVHTSDPHFEAHLDGIEVLDGTEEEIEVKL</sequence>
<dbReference type="SUPFAM" id="SSF75005">
    <property type="entry name" value="Arabinanase/levansucrase/invertase"/>
    <property type="match status" value="1"/>
</dbReference>
<dbReference type="InterPro" id="IPR023296">
    <property type="entry name" value="Glyco_hydro_beta-prop_sf"/>
</dbReference>
<proteinExistence type="predicted"/>
<gene>
    <name evidence="2" type="ORF">DFH08DRAFT_1083493</name>
</gene>
<organism evidence="2 3">
    <name type="scientific">Mycena albidolilacea</name>
    <dbReference type="NCBI Taxonomy" id="1033008"/>
    <lineage>
        <taxon>Eukaryota</taxon>
        <taxon>Fungi</taxon>
        <taxon>Dikarya</taxon>
        <taxon>Basidiomycota</taxon>
        <taxon>Agaricomycotina</taxon>
        <taxon>Agaricomycetes</taxon>
        <taxon>Agaricomycetidae</taxon>
        <taxon>Agaricales</taxon>
        <taxon>Marasmiineae</taxon>
        <taxon>Mycenaceae</taxon>
        <taxon>Mycena</taxon>
    </lineage>
</organism>
<protein>
    <submittedName>
        <fullName evidence="2">Arabinanase/levansucrase/invertase</fullName>
    </submittedName>
</protein>
<dbReference type="PANTHER" id="PTHR22925">
    <property type="entry name" value="GLYCOSYL HYDROLASE 43 FAMILY MEMBER"/>
    <property type="match status" value="1"/>
</dbReference>
<comment type="caution">
    <text evidence="2">The sequence shown here is derived from an EMBL/GenBank/DDBJ whole genome shotgun (WGS) entry which is preliminary data.</text>
</comment>
<feature type="signal peptide" evidence="1">
    <location>
        <begin position="1"/>
        <end position="19"/>
    </location>
</feature>
<evidence type="ECO:0000256" key="1">
    <source>
        <dbReference type="SAM" id="SignalP"/>
    </source>
</evidence>
<dbReference type="Gene3D" id="2.115.10.20">
    <property type="entry name" value="Glycosyl hydrolase domain, family 43"/>
    <property type="match status" value="1"/>
</dbReference>
<evidence type="ECO:0000313" key="2">
    <source>
        <dbReference type="EMBL" id="KAJ7334019.1"/>
    </source>
</evidence>
<reference evidence="2" key="1">
    <citation type="submission" date="2023-03" db="EMBL/GenBank/DDBJ databases">
        <title>Massive genome expansion in bonnet fungi (Mycena s.s.) driven by repeated elements and novel gene families across ecological guilds.</title>
        <authorList>
            <consortium name="Lawrence Berkeley National Laboratory"/>
            <person name="Harder C.B."/>
            <person name="Miyauchi S."/>
            <person name="Viragh M."/>
            <person name="Kuo A."/>
            <person name="Thoen E."/>
            <person name="Andreopoulos B."/>
            <person name="Lu D."/>
            <person name="Skrede I."/>
            <person name="Drula E."/>
            <person name="Henrissat B."/>
            <person name="Morin E."/>
            <person name="Kohler A."/>
            <person name="Barry K."/>
            <person name="LaButti K."/>
            <person name="Morin E."/>
            <person name="Salamov A."/>
            <person name="Lipzen A."/>
            <person name="Mereny Z."/>
            <person name="Hegedus B."/>
            <person name="Baldrian P."/>
            <person name="Stursova M."/>
            <person name="Weitz H."/>
            <person name="Taylor A."/>
            <person name="Grigoriev I.V."/>
            <person name="Nagy L.G."/>
            <person name="Martin F."/>
            <person name="Kauserud H."/>
        </authorList>
    </citation>
    <scope>NUCLEOTIDE SEQUENCE</scope>
    <source>
        <strain evidence="2">CBHHK002</strain>
    </source>
</reference>
<accession>A0AAD7ELR2</accession>
<keyword evidence="3" id="KW-1185">Reference proteome</keyword>
<feature type="chain" id="PRO_5041943199" evidence="1">
    <location>
        <begin position="20"/>
        <end position="455"/>
    </location>
</feature>
<dbReference type="PANTHER" id="PTHR22925:SF3">
    <property type="entry name" value="GLYCOSYL HYDROLASE FAMILY PROTEIN 43"/>
    <property type="match status" value="1"/>
</dbReference>
<evidence type="ECO:0000313" key="3">
    <source>
        <dbReference type="Proteomes" id="UP001218218"/>
    </source>
</evidence>